<reference evidence="1" key="1">
    <citation type="submission" date="2022-06" db="EMBL/GenBank/DDBJ databases">
        <title>WGS of actinobacteria.</title>
        <authorList>
            <person name="Thawai C."/>
        </authorList>
    </citation>
    <scope>NUCLEOTIDE SEQUENCE</scope>
    <source>
        <strain evidence="1">DSM 42010</strain>
    </source>
</reference>
<protein>
    <submittedName>
        <fullName evidence="1">Uncharacterized protein</fullName>
    </submittedName>
</protein>
<organism evidence="1 2">
    <name type="scientific">Streptomyces malaysiensis subsp. samsunensis</name>
    <dbReference type="NCBI Taxonomy" id="459658"/>
    <lineage>
        <taxon>Bacteria</taxon>
        <taxon>Bacillati</taxon>
        <taxon>Actinomycetota</taxon>
        <taxon>Actinomycetes</taxon>
        <taxon>Kitasatosporales</taxon>
        <taxon>Streptomycetaceae</taxon>
        <taxon>Streptomyces</taxon>
        <taxon>Streptomyces violaceusniger group</taxon>
    </lineage>
</organism>
<evidence type="ECO:0000313" key="2">
    <source>
        <dbReference type="Proteomes" id="UP001142400"/>
    </source>
</evidence>
<accession>A0A9X2LVS7</accession>
<dbReference type="RefSeq" id="WP_257631523.1">
    <property type="nucleotide sequence ID" value="NZ_JANIIC010000015.1"/>
</dbReference>
<name>A0A9X2LVS7_STRMQ</name>
<dbReference type="EMBL" id="JANIIC010000015">
    <property type="protein sequence ID" value="MCQ8830376.1"/>
    <property type="molecule type" value="Genomic_DNA"/>
</dbReference>
<gene>
    <name evidence="1" type="ORF">NQU54_15215</name>
</gene>
<keyword evidence="2" id="KW-1185">Reference proteome</keyword>
<dbReference type="Proteomes" id="UP001142400">
    <property type="component" value="Unassembled WGS sequence"/>
</dbReference>
<proteinExistence type="predicted"/>
<dbReference type="AlphaFoldDB" id="A0A9X2LVS7"/>
<evidence type="ECO:0000313" key="1">
    <source>
        <dbReference type="EMBL" id="MCQ8830376.1"/>
    </source>
</evidence>
<comment type="caution">
    <text evidence="1">The sequence shown here is derived from an EMBL/GenBank/DDBJ whole genome shotgun (WGS) entry which is preliminary data.</text>
</comment>
<sequence length="87" mass="9578">MSAKTVHLNTTTDVVAYIAATTAQAIANKGVDEHDLETVMHRMTSDRVLSQIRAAYLRRAQAGQHRPTAITKIGVGLITEYRTHYGI</sequence>